<feature type="repeat" description="ANK" evidence="3">
    <location>
        <begin position="49"/>
        <end position="81"/>
    </location>
</feature>
<organism evidence="5 7">
    <name type="scientific">Cafeteria roenbergensis</name>
    <name type="common">Marine flagellate</name>
    <dbReference type="NCBI Taxonomy" id="33653"/>
    <lineage>
        <taxon>Eukaryota</taxon>
        <taxon>Sar</taxon>
        <taxon>Stramenopiles</taxon>
        <taxon>Bigyra</taxon>
        <taxon>Opalozoa</taxon>
        <taxon>Bicosoecida</taxon>
        <taxon>Cafeteriaceae</taxon>
        <taxon>Cafeteria</taxon>
    </lineage>
</organism>
<dbReference type="PROSITE" id="PS50088">
    <property type="entry name" value="ANK_REPEAT"/>
    <property type="match status" value="2"/>
</dbReference>
<evidence type="ECO:0000313" key="4">
    <source>
        <dbReference type="EMBL" id="KAA0153142.1"/>
    </source>
</evidence>
<dbReference type="PANTHER" id="PTHR24171">
    <property type="entry name" value="ANKYRIN REPEAT DOMAIN-CONTAINING PROTEIN 39-RELATED"/>
    <property type="match status" value="1"/>
</dbReference>
<dbReference type="PANTHER" id="PTHR24171:SF8">
    <property type="entry name" value="BRCA1-ASSOCIATED RING DOMAIN PROTEIN 1"/>
    <property type="match status" value="1"/>
</dbReference>
<dbReference type="EMBL" id="VLTM01000026">
    <property type="protein sequence ID" value="KAA0162596.1"/>
    <property type="molecule type" value="Genomic_DNA"/>
</dbReference>
<evidence type="ECO:0000313" key="6">
    <source>
        <dbReference type="Proteomes" id="UP000323011"/>
    </source>
</evidence>
<dbReference type="GO" id="GO:0004842">
    <property type="term" value="F:ubiquitin-protein transferase activity"/>
    <property type="evidence" value="ECO:0007669"/>
    <property type="project" value="TreeGrafter"/>
</dbReference>
<dbReference type="EMBL" id="VLTN01000017">
    <property type="protein sequence ID" value="KAA0153142.1"/>
    <property type="molecule type" value="Genomic_DNA"/>
</dbReference>
<reference evidence="6 7" key="1">
    <citation type="submission" date="2019-07" db="EMBL/GenBank/DDBJ databases">
        <title>Genomes of Cafeteria roenbergensis.</title>
        <authorList>
            <person name="Fischer M.G."/>
            <person name="Hackl T."/>
            <person name="Roman M."/>
        </authorList>
    </citation>
    <scope>NUCLEOTIDE SEQUENCE [LARGE SCALE GENOMIC DNA]</scope>
    <source>
        <strain evidence="4 6">BVI</strain>
        <strain evidence="5 7">Cflag</strain>
    </source>
</reference>
<dbReference type="Gene3D" id="1.25.40.20">
    <property type="entry name" value="Ankyrin repeat-containing domain"/>
    <property type="match status" value="2"/>
</dbReference>
<dbReference type="Proteomes" id="UP000325113">
    <property type="component" value="Unassembled WGS sequence"/>
</dbReference>
<dbReference type="InterPro" id="IPR036770">
    <property type="entry name" value="Ankyrin_rpt-contain_sf"/>
</dbReference>
<dbReference type="GO" id="GO:0085020">
    <property type="term" value="P:protein K6-linked ubiquitination"/>
    <property type="evidence" value="ECO:0007669"/>
    <property type="project" value="TreeGrafter"/>
</dbReference>
<protein>
    <submittedName>
        <fullName evidence="5">Uncharacterized protein</fullName>
    </submittedName>
</protein>
<sequence length="152" mass="16925">MRLLREGADINWQGDGHGTALIWVVWNRELSMLKLLLDNGADTEVKDGSGRTALSHAAVSGRPDVAACLLDRGADLEAMDNTGKTPLVTAVKSGKVDVVRLFLRRGANIDARVKGRGVKDFVQHEACRSVLDEEAECLQRWHRRRTLVLWRQ</sequence>
<name>A0A5A8DB55_CAFRO</name>
<gene>
    <name evidence="4" type="ORF">FNF29_03330</name>
    <name evidence="5" type="ORF">FNF31_03123</name>
</gene>
<dbReference type="PROSITE" id="PS50297">
    <property type="entry name" value="ANK_REP_REGION"/>
    <property type="match status" value="2"/>
</dbReference>
<evidence type="ECO:0000313" key="7">
    <source>
        <dbReference type="Proteomes" id="UP000325113"/>
    </source>
</evidence>
<evidence type="ECO:0000256" key="3">
    <source>
        <dbReference type="PROSITE-ProRule" id="PRU00023"/>
    </source>
</evidence>
<evidence type="ECO:0000313" key="5">
    <source>
        <dbReference type="EMBL" id="KAA0162596.1"/>
    </source>
</evidence>
<dbReference type="PRINTS" id="PR01415">
    <property type="entry name" value="ANKYRIN"/>
</dbReference>
<dbReference type="SUPFAM" id="SSF48403">
    <property type="entry name" value="Ankyrin repeat"/>
    <property type="match status" value="1"/>
</dbReference>
<keyword evidence="6" id="KW-1185">Reference proteome</keyword>
<dbReference type="SMART" id="SM00248">
    <property type="entry name" value="ANK"/>
    <property type="match status" value="3"/>
</dbReference>
<evidence type="ECO:0000256" key="2">
    <source>
        <dbReference type="ARBA" id="ARBA00023043"/>
    </source>
</evidence>
<dbReference type="Pfam" id="PF12796">
    <property type="entry name" value="Ank_2"/>
    <property type="match status" value="1"/>
</dbReference>
<keyword evidence="2 3" id="KW-0040">ANK repeat</keyword>
<dbReference type="Proteomes" id="UP000323011">
    <property type="component" value="Unassembled WGS sequence"/>
</dbReference>
<evidence type="ECO:0000256" key="1">
    <source>
        <dbReference type="ARBA" id="ARBA00022737"/>
    </source>
</evidence>
<feature type="repeat" description="ANK" evidence="3">
    <location>
        <begin position="82"/>
        <end position="114"/>
    </location>
</feature>
<keyword evidence="1" id="KW-0677">Repeat</keyword>
<dbReference type="AlphaFoldDB" id="A0A5A8DB55"/>
<comment type="caution">
    <text evidence="5">The sequence shown here is derived from an EMBL/GenBank/DDBJ whole genome shotgun (WGS) entry which is preliminary data.</text>
</comment>
<proteinExistence type="predicted"/>
<accession>A0A5A8DB55</accession>
<dbReference type="InterPro" id="IPR002110">
    <property type="entry name" value="Ankyrin_rpt"/>
</dbReference>